<accession>A0AAE8MRZ9</accession>
<evidence type="ECO:0000313" key="2">
    <source>
        <dbReference type="Proteomes" id="UP001187682"/>
    </source>
</evidence>
<sequence>MARKSARSPEVGDATTLA</sequence>
<dbReference type="EMBL" id="ONZQ02000001">
    <property type="protein sequence ID" value="SPN97433.1"/>
    <property type="molecule type" value="Genomic_DNA"/>
</dbReference>
<evidence type="ECO:0000313" key="1">
    <source>
        <dbReference type="EMBL" id="SPN97433.1"/>
    </source>
</evidence>
<dbReference type="Proteomes" id="UP001187682">
    <property type="component" value="Unassembled WGS sequence"/>
</dbReference>
<comment type="caution">
    <text evidence="1">The sequence shown here is derived from an EMBL/GenBank/DDBJ whole genome shotgun (WGS) entry which is preliminary data.</text>
</comment>
<organism evidence="1 2">
    <name type="scientific">Cephalotrichum gorgonifer</name>
    <dbReference type="NCBI Taxonomy" id="2041049"/>
    <lineage>
        <taxon>Eukaryota</taxon>
        <taxon>Fungi</taxon>
        <taxon>Dikarya</taxon>
        <taxon>Ascomycota</taxon>
        <taxon>Pezizomycotina</taxon>
        <taxon>Sordariomycetes</taxon>
        <taxon>Hypocreomycetidae</taxon>
        <taxon>Microascales</taxon>
        <taxon>Microascaceae</taxon>
        <taxon>Cephalotrichum</taxon>
    </lineage>
</organism>
<proteinExistence type="predicted"/>
<gene>
    <name evidence="1" type="ORF">DNG_00947</name>
</gene>
<keyword evidence="2" id="KW-1185">Reference proteome</keyword>
<reference evidence="1" key="1">
    <citation type="submission" date="2018-03" db="EMBL/GenBank/DDBJ databases">
        <authorList>
            <person name="Guldener U."/>
        </authorList>
    </citation>
    <scope>NUCLEOTIDE SEQUENCE</scope>
</reference>
<name>A0AAE8MRZ9_9PEZI</name>
<protein>
    <submittedName>
        <fullName evidence="1">Uncharacterized protein</fullName>
    </submittedName>
</protein>
<dbReference type="AlphaFoldDB" id="A0AAE8MRZ9"/>